<keyword evidence="1" id="KW-0677">Repeat</keyword>
<dbReference type="FunFam" id="1.25.40.10:FF:000031">
    <property type="entry name" value="Pentatricopeptide repeat-containing protein mitochondrial"/>
    <property type="match status" value="1"/>
</dbReference>
<protein>
    <submittedName>
        <fullName evidence="4">PPR domain-containing protein/PPR_2 domain-containing protein</fullName>
    </submittedName>
</protein>
<dbReference type="InterPro" id="IPR011990">
    <property type="entry name" value="TPR-like_helical_dom_sf"/>
</dbReference>
<dbReference type="OrthoDB" id="185373at2759"/>
<dbReference type="Pfam" id="PF01535">
    <property type="entry name" value="PPR"/>
    <property type="match status" value="4"/>
</dbReference>
<dbReference type="FunFam" id="1.25.40.10:FF:000442">
    <property type="entry name" value="Pentatricopeptide repeat-containing protein At3g49710"/>
    <property type="match status" value="1"/>
</dbReference>
<dbReference type="InterPro" id="IPR046848">
    <property type="entry name" value="E_motif"/>
</dbReference>
<proteinExistence type="inferred from homology"/>
<dbReference type="PANTHER" id="PTHR47926:SF346">
    <property type="entry name" value="PENTATRICOPEPTIDE REPEAT-CONTAINING PROTEIN"/>
    <property type="match status" value="1"/>
</dbReference>
<feature type="repeat" description="PPR" evidence="3">
    <location>
        <begin position="304"/>
        <end position="334"/>
    </location>
</feature>
<dbReference type="InterPro" id="IPR002885">
    <property type="entry name" value="PPR_rpt"/>
</dbReference>
<keyword evidence="5" id="KW-1185">Reference proteome</keyword>
<reference evidence="5" key="1">
    <citation type="submission" date="2016-04" db="EMBL/GenBank/DDBJ databases">
        <title>Cephalotus genome sequencing.</title>
        <authorList>
            <person name="Fukushima K."/>
            <person name="Hasebe M."/>
            <person name="Fang X."/>
        </authorList>
    </citation>
    <scope>NUCLEOTIDE SEQUENCE [LARGE SCALE GENOMIC DNA]</scope>
    <source>
        <strain evidence="5">cv. St1</strain>
    </source>
</reference>
<evidence type="ECO:0000313" key="5">
    <source>
        <dbReference type="Proteomes" id="UP000187406"/>
    </source>
</evidence>
<dbReference type="InParanoid" id="A0A1Q3D336"/>
<dbReference type="NCBIfam" id="TIGR00756">
    <property type="entry name" value="PPR"/>
    <property type="match status" value="6"/>
</dbReference>
<dbReference type="InterPro" id="IPR046960">
    <property type="entry name" value="PPR_At4g14850-like_plant"/>
</dbReference>
<dbReference type="PROSITE" id="PS51375">
    <property type="entry name" value="PPR"/>
    <property type="match status" value="5"/>
</dbReference>
<gene>
    <name evidence="4" type="ORF">CFOL_v3_30305</name>
</gene>
<evidence type="ECO:0000256" key="3">
    <source>
        <dbReference type="PROSITE-ProRule" id="PRU00708"/>
    </source>
</evidence>
<dbReference type="FunFam" id="1.25.40.10:FF:000393">
    <property type="entry name" value="Pentatricopeptide repeat-containing protein At1g20230"/>
    <property type="match status" value="1"/>
</dbReference>
<feature type="repeat" description="PPR" evidence="3">
    <location>
        <begin position="335"/>
        <end position="369"/>
    </location>
</feature>
<comment type="similarity">
    <text evidence="2">Belongs to the PPR family. PCMP-E subfamily.</text>
</comment>
<feature type="repeat" description="PPR" evidence="3">
    <location>
        <begin position="66"/>
        <end position="100"/>
    </location>
</feature>
<evidence type="ECO:0000256" key="1">
    <source>
        <dbReference type="ARBA" id="ARBA00022737"/>
    </source>
</evidence>
<organism evidence="4 5">
    <name type="scientific">Cephalotus follicularis</name>
    <name type="common">Albany pitcher plant</name>
    <dbReference type="NCBI Taxonomy" id="3775"/>
    <lineage>
        <taxon>Eukaryota</taxon>
        <taxon>Viridiplantae</taxon>
        <taxon>Streptophyta</taxon>
        <taxon>Embryophyta</taxon>
        <taxon>Tracheophyta</taxon>
        <taxon>Spermatophyta</taxon>
        <taxon>Magnoliopsida</taxon>
        <taxon>eudicotyledons</taxon>
        <taxon>Gunneridae</taxon>
        <taxon>Pentapetalae</taxon>
        <taxon>rosids</taxon>
        <taxon>fabids</taxon>
        <taxon>Oxalidales</taxon>
        <taxon>Cephalotaceae</taxon>
        <taxon>Cephalotus</taxon>
    </lineage>
</organism>
<dbReference type="Pfam" id="PF13041">
    <property type="entry name" value="PPR_2"/>
    <property type="match status" value="2"/>
</dbReference>
<accession>A0A1Q3D336</accession>
<feature type="repeat" description="PPR" evidence="3">
    <location>
        <begin position="231"/>
        <end position="265"/>
    </location>
</feature>
<dbReference type="PANTHER" id="PTHR47926">
    <property type="entry name" value="PENTATRICOPEPTIDE REPEAT-CONTAINING PROTEIN"/>
    <property type="match status" value="1"/>
</dbReference>
<evidence type="ECO:0000256" key="2">
    <source>
        <dbReference type="ARBA" id="ARBA00061659"/>
    </source>
</evidence>
<dbReference type="GO" id="GO:0009451">
    <property type="term" value="P:RNA modification"/>
    <property type="evidence" value="ECO:0007669"/>
    <property type="project" value="InterPro"/>
</dbReference>
<evidence type="ECO:0000313" key="4">
    <source>
        <dbReference type="EMBL" id="GAV86879.1"/>
    </source>
</evidence>
<dbReference type="Gene3D" id="1.25.40.10">
    <property type="entry name" value="Tetratricopeptide repeat domain"/>
    <property type="match status" value="3"/>
</dbReference>
<comment type="caution">
    <text evidence="4">The sequence shown here is derived from an EMBL/GenBank/DDBJ whole genome shotgun (WGS) entry which is preliminary data.</text>
</comment>
<dbReference type="Proteomes" id="UP000187406">
    <property type="component" value="Unassembled WGS sequence"/>
</dbReference>
<dbReference type="GO" id="GO:0003723">
    <property type="term" value="F:RNA binding"/>
    <property type="evidence" value="ECO:0007669"/>
    <property type="project" value="InterPro"/>
</dbReference>
<dbReference type="Pfam" id="PF20431">
    <property type="entry name" value="E_motif"/>
    <property type="match status" value="1"/>
</dbReference>
<sequence>MDQYVSLISKCITTKNLKLGMALHSYLTKAALTFNPFITNHLMDMYIKCNAMESAQKAFDDTHIKNTRSWNTLISGYFYNGDFMKARNLFDQMSQPNIVSYNSLISGLSRLGFYQESINIFKQMQKTYDSLFLDEFTLVSVVGACACLGALKVLSQVHDVAIVIGLELNRIVYNALIDAYGKCGDPDTSYRIFSRMSERDVVSWTSMVVAYARASRLDDAHEVFNEMPYKNAVSWTALIAGCAQNGRGNEALDLFEQMQEEGVRPNSVTFVSVLSSCADLALIERGKQIHGYIVRNSCIDDLFNMFMCNALLDMYCKCGDMKSSTIVFEGMHEKDIVSWNSLVTGFAQNGRGEESLIVFEKMIEADIKPNHITFLGVLSACSHRGLYYEGLQILDLMEKQYLVRPRSDHYAILVDLLGRKNKLKEAMELILRAPCRLEHIGMWGALLGACRIHGNLDLARTAAEVLFELEPENAGRYVMSSNIYAAARRWDDAHRVRRLMKERGLSKEAAYCWIEVRNTRYEFVAKDKVHCEEEEIYELIGILLSHMKEAGYVPLADSFLLLDEDDDTS</sequence>
<dbReference type="FunFam" id="1.25.40.10:FF:000280">
    <property type="entry name" value="Pentatricopeptide repeat-containing protein"/>
    <property type="match status" value="1"/>
</dbReference>
<feature type="repeat" description="PPR" evidence="3">
    <location>
        <begin position="169"/>
        <end position="203"/>
    </location>
</feature>
<name>A0A1Q3D336_CEPFO</name>
<dbReference type="AlphaFoldDB" id="A0A1Q3D336"/>
<dbReference type="SUPFAM" id="SSF48452">
    <property type="entry name" value="TPR-like"/>
    <property type="match status" value="2"/>
</dbReference>
<dbReference type="EMBL" id="BDDD01004081">
    <property type="protein sequence ID" value="GAV86879.1"/>
    <property type="molecule type" value="Genomic_DNA"/>
</dbReference>